<dbReference type="PaxDb" id="4113-PGSC0003DMT400094567"/>
<evidence type="ECO:0000256" key="1">
    <source>
        <dbReference type="SAM" id="MobiDB-lite"/>
    </source>
</evidence>
<keyword evidence="3" id="KW-1185">Reference proteome</keyword>
<feature type="region of interest" description="Disordered" evidence="1">
    <location>
        <begin position="59"/>
        <end position="91"/>
    </location>
</feature>
<dbReference type="AlphaFoldDB" id="M1DUE3"/>
<dbReference type="Gramene" id="PGSC0003DMT400094567">
    <property type="protein sequence ID" value="PGSC0003DMT400094567"/>
    <property type="gene ID" value="PGSC0003DMG400044138"/>
</dbReference>
<feature type="compositionally biased region" description="Polar residues" evidence="1">
    <location>
        <begin position="65"/>
        <end position="80"/>
    </location>
</feature>
<evidence type="ECO:0000313" key="2">
    <source>
        <dbReference type="EnsemblPlants" id="PGSC0003DMT400094567"/>
    </source>
</evidence>
<reference evidence="2" key="2">
    <citation type="submission" date="2015-06" db="UniProtKB">
        <authorList>
            <consortium name="EnsemblPlants"/>
        </authorList>
    </citation>
    <scope>IDENTIFICATION</scope>
    <source>
        <strain evidence="2">DM1-3 516 R44</strain>
    </source>
</reference>
<evidence type="ECO:0000313" key="3">
    <source>
        <dbReference type="Proteomes" id="UP000011115"/>
    </source>
</evidence>
<dbReference type="HOGENOM" id="CLU_1055258_0_0_1"/>
<protein>
    <submittedName>
        <fullName evidence="2">Integrase core domain containing protein</fullName>
    </submittedName>
</protein>
<feature type="compositionally biased region" description="Basic and acidic residues" evidence="1">
    <location>
        <begin position="243"/>
        <end position="254"/>
    </location>
</feature>
<accession>M1DUE3</accession>
<dbReference type="InParanoid" id="M1DUE3"/>
<reference evidence="3" key="1">
    <citation type="journal article" date="2011" name="Nature">
        <title>Genome sequence and analysis of the tuber crop potato.</title>
        <authorList>
            <consortium name="The Potato Genome Sequencing Consortium"/>
        </authorList>
    </citation>
    <scope>NUCLEOTIDE SEQUENCE [LARGE SCALE GENOMIC DNA]</scope>
    <source>
        <strain evidence="3">cv. DM1-3 516 R44</strain>
    </source>
</reference>
<dbReference type="Proteomes" id="UP000011115">
    <property type="component" value="Unassembled WGS sequence"/>
</dbReference>
<feature type="compositionally biased region" description="Basic residues" evidence="1">
    <location>
        <begin position="255"/>
        <end position="264"/>
    </location>
</feature>
<feature type="region of interest" description="Disordered" evidence="1">
    <location>
        <begin position="227"/>
        <end position="264"/>
    </location>
</feature>
<proteinExistence type="predicted"/>
<organism evidence="2 3">
    <name type="scientific">Solanum tuberosum</name>
    <name type="common">Potato</name>
    <dbReference type="NCBI Taxonomy" id="4113"/>
    <lineage>
        <taxon>Eukaryota</taxon>
        <taxon>Viridiplantae</taxon>
        <taxon>Streptophyta</taxon>
        <taxon>Embryophyta</taxon>
        <taxon>Tracheophyta</taxon>
        <taxon>Spermatophyta</taxon>
        <taxon>Magnoliopsida</taxon>
        <taxon>eudicotyledons</taxon>
        <taxon>Gunneridae</taxon>
        <taxon>Pentapetalae</taxon>
        <taxon>asterids</taxon>
        <taxon>lamiids</taxon>
        <taxon>Solanales</taxon>
        <taxon>Solanaceae</taxon>
        <taxon>Solanoideae</taxon>
        <taxon>Solaneae</taxon>
        <taxon>Solanum</taxon>
    </lineage>
</organism>
<dbReference type="EnsemblPlants" id="PGSC0003DMT400094567">
    <property type="protein sequence ID" value="PGSC0003DMT400094567"/>
    <property type="gene ID" value="PGSC0003DMG400044138"/>
</dbReference>
<sequence length="264" mass="29830">MDEIREEMAQMRTELRLVLKYVSGAAEKVNVVNYLTRTPPPIEECYYEDDTYVLNDHTGGFRPNAQGSNTENWRQGQGNQDPPMPSMVDGKIRKEDDVGRKAESAENGLVQRSTDSIDGPCFIPQTVNSVCRSQPWMRKLIVESEEIVEKRMEAQMDHKRLDAFDLRVLERPAPTIVMSSFRTDLASLRVDVDAILATPVVEPQAAPSALGDDIVLGALFSRDDAEEQPELAHARGKRHISSHKIELTEEEKASKRQRRLEKKA</sequence>
<name>M1DUE3_SOLTU</name>